<dbReference type="AlphaFoldDB" id="A0A8S9GRW6"/>
<organism evidence="1">
    <name type="scientific">Brassica cretica</name>
    <name type="common">Mustard</name>
    <dbReference type="NCBI Taxonomy" id="69181"/>
    <lineage>
        <taxon>Eukaryota</taxon>
        <taxon>Viridiplantae</taxon>
        <taxon>Streptophyta</taxon>
        <taxon>Embryophyta</taxon>
        <taxon>Tracheophyta</taxon>
        <taxon>Spermatophyta</taxon>
        <taxon>Magnoliopsida</taxon>
        <taxon>eudicotyledons</taxon>
        <taxon>Gunneridae</taxon>
        <taxon>Pentapetalae</taxon>
        <taxon>rosids</taxon>
        <taxon>malvids</taxon>
        <taxon>Brassicales</taxon>
        <taxon>Brassicaceae</taxon>
        <taxon>Brassiceae</taxon>
        <taxon>Brassica</taxon>
    </lineage>
</organism>
<comment type="caution">
    <text evidence="1">The sequence shown here is derived from an EMBL/GenBank/DDBJ whole genome shotgun (WGS) entry which is preliminary data.</text>
</comment>
<gene>
    <name evidence="1" type="ORF">F2Q70_00022439</name>
</gene>
<accession>A0A8S9GRW6</accession>
<sequence>MHLDSLECKTQYHEVDDDKRYDARQGCKREHTLVVYPEFGLIRGTYISGGRQATNPLDQEGYKLCLSPFHVFIHSKVPGAFAPFGALSRTTLAQAHWCSSPAAHSALTCSLCFYTAGALT</sequence>
<reference evidence="1" key="1">
    <citation type="submission" date="2019-12" db="EMBL/GenBank/DDBJ databases">
        <title>Genome sequencing and annotation of Brassica cretica.</title>
        <authorList>
            <person name="Studholme D.J."/>
            <person name="Sarris P.F."/>
        </authorList>
    </citation>
    <scope>NUCLEOTIDE SEQUENCE</scope>
    <source>
        <strain evidence="1">PFS-102/07</strain>
        <tissue evidence="1">Leaf</tissue>
    </source>
</reference>
<name>A0A8S9GRW6_BRACR</name>
<dbReference type="EMBL" id="QGKY02001925">
    <property type="protein sequence ID" value="KAF2546988.1"/>
    <property type="molecule type" value="Genomic_DNA"/>
</dbReference>
<evidence type="ECO:0000313" key="1">
    <source>
        <dbReference type="EMBL" id="KAF2546988.1"/>
    </source>
</evidence>
<protein>
    <submittedName>
        <fullName evidence="1">Uncharacterized protein</fullName>
    </submittedName>
</protein>
<proteinExistence type="predicted"/>